<dbReference type="NCBIfam" id="TIGR01901">
    <property type="entry name" value="adhes_NPXG"/>
    <property type="match status" value="1"/>
</dbReference>
<protein>
    <recommendedName>
        <fullName evidence="1">Filamentous haemagglutinin FhaB/tRNA nuclease CdiA-like TPS domain-containing protein</fullName>
    </recommendedName>
</protein>
<feature type="domain" description="Filamentous haemagglutinin FhaB/tRNA nuclease CdiA-like TPS" evidence="1">
    <location>
        <begin position="23"/>
        <end position="130"/>
    </location>
</feature>
<dbReference type="InterPro" id="IPR012334">
    <property type="entry name" value="Pectin_lyas_fold"/>
</dbReference>
<dbReference type="EMBL" id="MDLC01000009">
    <property type="protein sequence ID" value="ODS24428.1"/>
    <property type="molecule type" value="Genomic_DNA"/>
</dbReference>
<comment type="caution">
    <text evidence="2">The sequence shown here is derived from an EMBL/GenBank/DDBJ whole genome shotgun (WGS) entry which is preliminary data.</text>
</comment>
<dbReference type="Pfam" id="PF05860">
    <property type="entry name" value="TPS"/>
    <property type="match status" value="1"/>
</dbReference>
<dbReference type="AlphaFoldDB" id="A0A1D2QS54"/>
<dbReference type="Proteomes" id="UP000242502">
    <property type="component" value="Unassembled WGS sequence"/>
</dbReference>
<dbReference type="SMART" id="SM00912">
    <property type="entry name" value="Haemagg_act"/>
    <property type="match status" value="1"/>
</dbReference>
<dbReference type="SUPFAM" id="SSF51126">
    <property type="entry name" value="Pectin lyase-like"/>
    <property type="match status" value="3"/>
</dbReference>
<sequence>MMMAVLCFETAQAQVVMDGSLGPSGSLVGPDFRVTADLGQQRGANLFHSFSQFNIGTGESATFSGSAAIANIISRVTGGDVSTIDGLLRSDISGANLFLLNPAGVLFGSNASLDVSGSLHISSADYLRFANNEQFMAVPQVGEVLSTAAPAAFGFLGSDGAIQIQGAVLTPASESTLTLAANGIDLDNASLVIDQGAVQLASVASVGEVSLATGEVTGAQVLADINIINQSEIRVGGEGGGRVFMQGDSILMDESVVAGQTTGDVQGQGIVVQAMVLDLSNDSVIDASSFCAGGGGNIDLQIAQDLTLYSASTVSSDAVGTGNAGSIVVLANQLLIDDAGSGFLTGIFSDSTATATGDAGTIDIQVENVDVLGGGFISSSTFGVGDAGDITVSADRLLIDRAGSDSLTGIFSDTDAGATGDAGTVNIQAVNVEVLGGGQISSSTFSAGDAGSITVSADLLLVDRAGSVFFTGIFSDTDVTSMGDAGSIDIQAGEIEVLGGGEIGSNTFGAGDAGSIAVLAERLSIDRVGADFLTGIFSDTDVMSTGDAGSIDIQAGEIEVFGGGEISSSTFGAGGASRISVLADQLLMDGTSSGFVTGILTRAGPTSSGNAGSLMIDTRTATLGNRAVVSSATTGTGRAGNVVVSVVLDLSLSDQATISTETVDGFDPLLPTSIQLTAQNLSLDGGSSINTNANGTADAGAIDLNVVDTIRMFDDSRLSTESVQGGGQITVQVNELLHLKNSEVTTSVAQGGGNGGDIFVDPEFILLDNSSVIAQAFAGAGGNITLIADYVIRSAGSVIDASSRLGIDGQVDIQALGNEVDTGEEDLSADFLKAAGWIKQACTQRSGNNVSSFIINRRHPRPSPYDDWSASPVGF</sequence>
<evidence type="ECO:0000313" key="2">
    <source>
        <dbReference type="EMBL" id="ODS24428.1"/>
    </source>
</evidence>
<proteinExistence type="predicted"/>
<name>A0A1D2QS54_9GAMM</name>
<gene>
    <name evidence="2" type="ORF">AB835_03780</name>
</gene>
<dbReference type="InterPro" id="IPR008638">
    <property type="entry name" value="FhaB/CdiA-like_TPS"/>
</dbReference>
<accession>A0A1D2QS54</accession>
<evidence type="ECO:0000313" key="3">
    <source>
        <dbReference type="Proteomes" id="UP000242502"/>
    </source>
</evidence>
<dbReference type="InterPro" id="IPR011050">
    <property type="entry name" value="Pectin_lyase_fold/virulence"/>
</dbReference>
<dbReference type="Gene3D" id="2.160.20.10">
    <property type="entry name" value="Single-stranded right-handed beta-helix, Pectin lyase-like"/>
    <property type="match status" value="1"/>
</dbReference>
<organism evidence="2 3">
    <name type="scientific">Candidatus Endobugula sertula</name>
    <name type="common">Bugula neritina bacterial symbiont</name>
    <dbReference type="NCBI Taxonomy" id="62101"/>
    <lineage>
        <taxon>Bacteria</taxon>
        <taxon>Pseudomonadati</taxon>
        <taxon>Pseudomonadota</taxon>
        <taxon>Gammaproteobacteria</taxon>
        <taxon>Cellvibrionales</taxon>
        <taxon>Cellvibrionaceae</taxon>
        <taxon>Candidatus Endobugula</taxon>
    </lineage>
</organism>
<reference evidence="2 3" key="1">
    <citation type="journal article" date="2016" name="Appl. Environ. Microbiol.">
        <title>Lack of Overt Genome Reduction in the Bryostatin-Producing Bryozoan Symbiont "Candidatus Endobugula sertula".</title>
        <authorList>
            <person name="Miller I.J."/>
            <person name="Vanee N."/>
            <person name="Fong S.S."/>
            <person name="Lim-Fong G.E."/>
            <person name="Kwan J.C."/>
        </authorList>
    </citation>
    <scope>NUCLEOTIDE SEQUENCE [LARGE SCALE GENOMIC DNA]</scope>
    <source>
        <strain evidence="2">AB1-4</strain>
    </source>
</reference>
<dbReference type="STRING" id="62101.AB835_03780"/>
<evidence type="ECO:0000259" key="1">
    <source>
        <dbReference type="SMART" id="SM00912"/>
    </source>
</evidence>